<keyword evidence="1" id="KW-0456">Lyase</keyword>
<dbReference type="CDD" id="cd01335">
    <property type="entry name" value="Radical_SAM"/>
    <property type="match status" value="1"/>
</dbReference>
<dbReference type="InterPro" id="IPR058240">
    <property type="entry name" value="rSAM_sf"/>
</dbReference>
<dbReference type="InterPro" id="IPR049539">
    <property type="entry name" value="SPL"/>
</dbReference>
<dbReference type="PANTHER" id="PTHR37822:SF2">
    <property type="entry name" value="SPORE PHOTOPRODUCT LYASE"/>
    <property type="match status" value="1"/>
</dbReference>
<keyword evidence="2" id="KW-1185">Reference proteome</keyword>
<dbReference type="InterPro" id="IPR007197">
    <property type="entry name" value="rSAM"/>
</dbReference>
<protein>
    <submittedName>
        <fullName evidence="1">Spore photoproduct lyase</fullName>
    </submittedName>
</protein>
<dbReference type="STRING" id="142842.SAMN02745118_00673"/>
<name>A0A1T4K868_9FIRM</name>
<dbReference type="PANTHER" id="PTHR37822">
    <property type="entry name" value="SPORE PHOTOPRODUCT LYASE-RELATED"/>
    <property type="match status" value="1"/>
</dbReference>
<dbReference type="SFLD" id="SFLDS00029">
    <property type="entry name" value="Radical_SAM"/>
    <property type="match status" value="1"/>
</dbReference>
<dbReference type="InterPro" id="IPR034559">
    <property type="entry name" value="SPL_Clostridia"/>
</dbReference>
<dbReference type="SFLD" id="SFLDF00412">
    <property type="entry name" value="spore_photoproduct_lyase_2"/>
    <property type="match status" value="1"/>
</dbReference>
<dbReference type="GO" id="GO:1904047">
    <property type="term" value="F:S-adenosyl-L-methionine binding"/>
    <property type="evidence" value="ECO:0007669"/>
    <property type="project" value="InterPro"/>
</dbReference>
<dbReference type="InterPro" id="IPR023897">
    <property type="entry name" value="SPL_firmicutes"/>
</dbReference>
<dbReference type="NCBIfam" id="TIGR04070">
    <property type="entry name" value="photo_TT_lyase"/>
    <property type="match status" value="1"/>
</dbReference>
<sequence length="335" mass="38773">MKEFVPELVLIEEAALDYKLGKEIRDKYETAQISIKLIESHNRVKWEEEMTPLELFEKAKSTLVVGVKKTLRFKSCQPSADYRVVTSTSCPAKCEYCYLATNLGSAVYVRVYVNLEEILEAIEKHIKKSDKKITTFEASSSSDPVAVEHITGTLSRLVEFFSKRDDAKLRIATKFDNVDPVLDLEHNQNTKFRFSINSDYVIRKFENLTPSLTLRLNAVNKLQKAGYPLGFMIAPIMAHEGWKEGYKDLFVKLAKTLDDDKEISFELIMFRFSTRTKNIIEARYPDTELDLNKENRKHKGFGKYVYSDDVAKELKEYITNQIKDKFSEAKIEYFT</sequence>
<gene>
    <name evidence="1" type="ORF">SAMN02745118_00673</name>
</gene>
<evidence type="ECO:0000313" key="2">
    <source>
        <dbReference type="Proteomes" id="UP000190625"/>
    </source>
</evidence>
<evidence type="ECO:0000313" key="1">
    <source>
        <dbReference type="EMBL" id="SJZ38513.1"/>
    </source>
</evidence>
<dbReference type="AlphaFoldDB" id="A0A1T4K868"/>
<accession>A0A1T4K868</accession>
<dbReference type="SUPFAM" id="SSF102114">
    <property type="entry name" value="Radical SAM enzymes"/>
    <property type="match status" value="1"/>
</dbReference>
<dbReference type="OrthoDB" id="9787095at2"/>
<dbReference type="GO" id="GO:0042601">
    <property type="term" value="C:endospore-forming forespore"/>
    <property type="evidence" value="ECO:0007669"/>
    <property type="project" value="TreeGrafter"/>
</dbReference>
<dbReference type="Gene3D" id="3.80.30.30">
    <property type="match status" value="1"/>
</dbReference>
<proteinExistence type="predicted"/>
<reference evidence="2" key="1">
    <citation type="submission" date="2017-02" db="EMBL/GenBank/DDBJ databases">
        <authorList>
            <person name="Varghese N."/>
            <person name="Submissions S."/>
        </authorList>
    </citation>
    <scope>NUCLEOTIDE SEQUENCE [LARGE SCALE GENOMIC DNA]</scope>
    <source>
        <strain evidence="2">ATCC BAA-73</strain>
    </source>
</reference>
<dbReference type="EMBL" id="FUWM01000005">
    <property type="protein sequence ID" value="SJZ38513.1"/>
    <property type="molecule type" value="Genomic_DNA"/>
</dbReference>
<dbReference type="Proteomes" id="UP000190625">
    <property type="component" value="Unassembled WGS sequence"/>
</dbReference>
<dbReference type="Pfam" id="PF20903">
    <property type="entry name" value="SPL"/>
    <property type="match status" value="1"/>
</dbReference>
<dbReference type="RefSeq" id="WP_078809166.1">
    <property type="nucleotide sequence ID" value="NZ_FUWM01000005.1"/>
</dbReference>
<dbReference type="Gene3D" id="3.40.50.12110">
    <property type="match status" value="1"/>
</dbReference>
<dbReference type="SFLD" id="SFLDG01079">
    <property type="entry name" value="spore_photoproduct_lyase_like"/>
    <property type="match status" value="1"/>
</dbReference>
<dbReference type="GO" id="GO:0051539">
    <property type="term" value="F:4 iron, 4 sulfur cluster binding"/>
    <property type="evidence" value="ECO:0007669"/>
    <property type="project" value="TreeGrafter"/>
</dbReference>
<organism evidence="1 2">
    <name type="scientific">Selenihalanaerobacter shriftii</name>
    <dbReference type="NCBI Taxonomy" id="142842"/>
    <lineage>
        <taxon>Bacteria</taxon>
        <taxon>Bacillati</taxon>
        <taxon>Bacillota</taxon>
        <taxon>Clostridia</taxon>
        <taxon>Halanaerobiales</taxon>
        <taxon>Halobacteroidaceae</taxon>
        <taxon>Selenihalanaerobacter</taxon>
    </lineage>
</organism>
<dbReference type="GO" id="GO:0003913">
    <property type="term" value="F:DNA photolyase activity"/>
    <property type="evidence" value="ECO:0007669"/>
    <property type="project" value="InterPro"/>
</dbReference>